<dbReference type="Pfam" id="PF00168">
    <property type="entry name" value="C2"/>
    <property type="match status" value="1"/>
</dbReference>
<dbReference type="InterPro" id="IPR047259">
    <property type="entry name" value="QUIRKY-like"/>
</dbReference>
<reference evidence="3" key="1">
    <citation type="submission" date="2020-08" db="EMBL/GenBank/DDBJ databases">
        <title>Plant Genome Project.</title>
        <authorList>
            <person name="Zhang R.-G."/>
        </authorList>
    </citation>
    <scope>NUCLEOTIDE SEQUENCE</scope>
    <source>
        <strain evidence="3">WSP0</strain>
        <tissue evidence="3">Leaf</tissue>
    </source>
</reference>
<dbReference type="InterPro" id="IPR000008">
    <property type="entry name" value="C2_dom"/>
</dbReference>
<feature type="domain" description="C2" evidence="2">
    <location>
        <begin position="1"/>
        <end position="113"/>
    </location>
</feature>
<feature type="compositionally biased region" description="Polar residues" evidence="1">
    <location>
        <begin position="99"/>
        <end position="108"/>
    </location>
</feature>
<accession>A0AAV6JR95</accession>
<gene>
    <name evidence="3" type="ORF">RHGRI_021901</name>
</gene>
<proteinExistence type="predicted"/>
<dbReference type="Gene3D" id="2.60.40.150">
    <property type="entry name" value="C2 domain"/>
    <property type="match status" value="1"/>
</dbReference>
<dbReference type="Proteomes" id="UP000823749">
    <property type="component" value="Chromosome 7"/>
</dbReference>
<dbReference type="SMART" id="SM00239">
    <property type="entry name" value="C2"/>
    <property type="match status" value="1"/>
</dbReference>
<dbReference type="EMBL" id="JACTNZ010000007">
    <property type="protein sequence ID" value="KAG5542189.1"/>
    <property type="molecule type" value="Genomic_DNA"/>
</dbReference>
<comment type="caution">
    <text evidence="3">The sequence shown here is derived from an EMBL/GenBank/DDBJ whole genome shotgun (WGS) entry which is preliminary data.</text>
</comment>
<organism evidence="3 4">
    <name type="scientific">Rhododendron griersonianum</name>
    <dbReference type="NCBI Taxonomy" id="479676"/>
    <lineage>
        <taxon>Eukaryota</taxon>
        <taxon>Viridiplantae</taxon>
        <taxon>Streptophyta</taxon>
        <taxon>Embryophyta</taxon>
        <taxon>Tracheophyta</taxon>
        <taxon>Spermatophyta</taxon>
        <taxon>Magnoliopsida</taxon>
        <taxon>eudicotyledons</taxon>
        <taxon>Gunneridae</taxon>
        <taxon>Pentapetalae</taxon>
        <taxon>asterids</taxon>
        <taxon>Ericales</taxon>
        <taxon>Ericaceae</taxon>
        <taxon>Ericoideae</taxon>
        <taxon>Rhodoreae</taxon>
        <taxon>Rhododendron</taxon>
    </lineage>
</organism>
<feature type="region of interest" description="Disordered" evidence="1">
    <location>
        <begin position="99"/>
        <end position="148"/>
    </location>
</feature>
<dbReference type="PANTHER" id="PTHR31425">
    <property type="entry name" value="PHOSPHORIBOSYLANTHRANILATE TRANSFERASE ISOFORM 1"/>
    <property type="match status" value="1"/>
</dbReference>
<dbReference type="PANTHER" id="PTHR31425:SF43">
    <property type="entry name" value="MULTIPLE C2 DOMAIN AND TRANSMEMBRANE REGION PROTEIN 14"/>
    <property type="match status" value="1"/>
</dbReference>
<evidence type="ECO:0000256" key="1">
    <source>
        <dbReference type="SAM" id="MobiDB-lite"/>
    </source>
</evidence>
<keyword evidence="4" id="KW-1185">Reference proteome</keyword>
<evidence type="ECO:0000259" key="2">
    <source>
        <dbReference type="PROSITE" id="PS50004"/>
    </source>
</evidence>
<dbReference type="PROSITE" id="PS50004">
    <property type="entry name" value="C2"/>
    <property type="match status" value="1"/>
</dbReference>
<evidence type="ECO:0000313" key="4">
    <source>
        <dbReference type="Proteomes" id="UP000823749"/>
    </source>
</evidence>
<name>A0AAV6JR95_9ERIC</name>
<protein>
    <recommendedName>
        <fullName evidence="2">C2 domain-containing protein</fullName>
    </recommendedName>
</protein>
<dbReference type="AlphaFoldDB" id="A0AAV6JR95"/>
<sequence>MAEISNKKLIVEVCNAKNLMSKDGQGTASANAIVDFDGQRRRTKTIFRDLNHRWDEELEFSVHDDTESLAAETLELNLYNDKKTIGKRSTFLGKVKINGTSFSTSEPTNLDWLEEDQITPLPEEHKLSEAAPPPPSAAAAEEEKQPEG</sequence>
<evidence type="ECO:0000313" key="3">
    <source>
        <dbReference type="EMBL" id="KAG5542189.1"/>
    </source>
</evidence>
<dbReference type="InterPro" id="IPR035892">
    <property type="entry name" value="C2_domain_sf"/>
</dbReference>
<dbReference type="SUPFAM" id="SSF49562">
    <property type="entry name" value="C2 domain (Calcium/lipid-binding domain, CaLB)"/>
    <property type="match status" value="1"/>
</dbReference>